<evidence type="ECO:0000259" key="1">
    <source>
        <dbReference type="Pfam" id="PF00849"/>
    </source>
</evidence>
<dbReference type="InterPro" id="IPR020103">
    <property type="entry name" value="PsdUridine_synth_cat_dom_sf"/>
</dbReference>
<dbReference type="GO" id="GO:0009982">
    <property type="term" value="F:pseudouridine synthase activity"/>
    <property type="evidence" value="ECO:0007669"/>
    <property type="project" value="InterPro"/>
</dbReference>
<feature type="domain" description="Pseudouridine synthase RsuA/RluA-like" evidence="1">
    <location>
        <begin position="93"/>
        <end position="246"/>
    </location>
</feature>
<dbReference type="PANTHER" id="PTHR21600:SF84">
    <property type="entry name" value="PSEUDOURIDINE SYNTHASE RSUA_RLUA-LIKE DOMAIN-CONTAINING PROTEIN"/>
    <property type="match status" value="1"/>
</dbReference>
<evidence type="ECO:0000313" key="2">
    <source>
        <dbReference type="EMBL" id="RLV58770.1"/>
    </source>
</evidence>
<comment type="caution">
    <text evidence="2">The sequence shown here is derived from an EMBL/GenBank/DDBJ whole genome shotgun (WGS) entry which is preliminary data.</text>
</comment>
<name>A0A3L8PTN6_9GAMM</name>
<dbReference type="Pfam" id="PF00849">
    <property type="entry name" value="PseudoU_synth_2"/>
    <property type="match status" value="1"/>
</dbReference>
<dbReference type="InterPro" id="IPR050188">
    <property type="entry name" value="RluA_PseudoU_synthase"/>
</dbReference>
<dbReference type="EMBL" id="QZEI01000056">
    <property type="protein sequence ID" value="RLV58770.1"/>
    <property type="molecule type" value="Genomic_DNA"/>
</dbReference>
<accession>A0A3L8PTN6</accession>
<dbReference type="GO" id="GO:0140098">
    <property type="term" value="F:catalytic activity, acting on RNA"/>
    <property type="evidence" value="ECO:0007669"/>
    <property type="project" value="UniProtKB-ARBA"/>
</dbReference>
<dbReference type="PROSITE" id="PS01129">
    <property type="entry name" value="PSI_RLU"/>
    <property type="match status" value="1"/>
</dbReference>
<organism evidence="2 3">
    <name type="scientific">Parashewanella curva</name>
    <dbReference type="NCBI Taxonomy" id="2338552"/>
    <lineage>
        <taxon>Bacteria</taxon>
        <taxon>Pseudomonadati</taxon>
        <taxon>Pseudomonadota</taxon>
        <taxon>Gammaproteobacteria</taxon>
        <taxon>Alteromonadales</taxon>
        <taxon>Shewanellaceae</taxon>
        <taxon>Parashewanella</taxon>
    </lineage>
</organism>
<dbReference type="InterPro" id="IPR006224">
    <property type="entry name" value="PsdUridine_synth_RluA-like_CS"/>
</dbReference>
<dbReference type="Gene3D" id="3.30.2350.10">
    <property type="entry name" value="Pseudouridine synthase"/>
    <property type="match status" value="1"/>
</dbReference>
<reference evidence="2 3" key="1">
    <citation type="submission" date="2018-09" db="EMBL/GenBank/DDBJ databases">
        <title>Phylogeny of the Shewanellaceae, and recommendation for two new genera, Pseudoshewanella and Parashewanella.</title>
        <authorList>
            <person name="Wang G."/>
        </authorList>
    </citation>
    <scope>NUCLEOTIDE SEQUENCE [LARGE SCALE GENOMIC DNA]</scope>
    <source>
        <strain evidence="2 3">C51</strain>
    </source>
</reference>
<dbReference type="SUPFAM" id="SSF55120">
    <property type="entry name" value="Pseudouridine synthase"/>
    <property type="match status" value="1"/>
</dbReference>
<sequence length="301" mass="34566">MTSVVAKHPSYVAIPQDTANDLTVLEFLSDKYPQIGKAQWLKRMTEGKVHWQDKTLITTDNLCRPTARVYYYREVEQETPIPFKEQIIFENDNILVVNKPHFLPVAPGGKYINECLVSRLRASTGIETITPAHRLDKDTAGLILLTKRPEIRAIYHNLFRDGAIKKRYQAFARVPAETQQQFDLQGKLHWTVKNRLQKSNPSFVMEIVEGEPNSHSEISLLEINEGIGRFELEPVTGKTHQLRMHMMSLGMPILNDAFYPKLKDKEKPDFHNPLKLIAYKLSFIDPLTDQAISFDRTSLVP</sequence>
<dbReference type="InterPro" id="IPR006145">
    <property type="entry name" value="PsdUridine_synth_RsuA/RluA"/>
</dbReference>
<keyword evidence="3" id="KW-1185">Reference proteome</keyword>
<evidence type="ECO:0000313" key="3">
    <source>
        <dbReference type="Proteomes" id="UP000281474"/>
    </source>
</evidence>
<dbReference type="PANTHER" id="PTHR21600">
    <property type="entry name" value="MITOCHONDRIAL RNA PSEUDOURIDINE SYNTHASE"/>
    <property type="match status" value="1"/>
</dbReference>
<dbReference type="RefSeq" id="WP_121839930.1">
    <property type="nucleotide sequence ID" value="NZ_ML014805.1"/>
</dbReference>
<dbReference type="OrthoDB" id="9785808at2"/>
<dbReference type="GO" id="GO:0000455">
    <property type="term" value="P:enzyme-directed rRNA pseudouridine synthesis"/>
    <property type="evidence" value="ECO:0007669"/>
    <property type="project" value="TreeGrafter"/>
</dbReference>
<proteinExistence type="predicted"/>
<dbReference type="GO" id="GO:0003723">
    <property type="term" value="F:RNA binding"/>
    <property type="evidence" value="ECO:0007669"/>
    <property type="project" value="InterPro"/>
</dbReference>
<protein>
    <submittedName>
        <fullName evidence="2">Pseudouridine synthase</fullName>
    </submittedName>
</protein>
<dbReference type="AlphaFoldDB" id="A0A3L8PTN6"/>
<dbReference type="Proteomes" id="UP000281474">
    <property type="component" value="Unassembled WGS sequence"/>
</dbReference>
<gene>
    <name evidence="2" type="ORF">D5018_15600</name>
</gene>